<comment type="caution">
    <text evidence="3">The sequence shown here is derived from an EMBL/GenBank/DDBJ whole genome shotgun (WGS) entry which is preliminary data.</text>
</comment>
<reference evidence="3 4" key="1">
    <citation type="submission" date="2017-04" db="EMBL/GenBank/DDBJ databases">
        <title>Draft genome sequence of Tuber borchii Vittad., a whitish edible truffle.</title>
        <authorList>
            <consortium name="DOE Joint Genome Institute"/>
            <person name="Murat C."/>
            <person name="Kuo A."/>
            <person name="Barry K.W."/>
            <person name="Clum A."/>
            <person name="Dockter R.B."/>
            <person name="Fauchery L."/>
            <person name="Iotti M."/>
            <person name="Kohler A."/>
            <person name="Labutti K."/>
            <person name="Lindquist E.A."/>
            <person name="Lipzen A."/>
            <person name="Ohm R.A."/>
            <person name="Wang M."/>
            <person name="Grigoriev I.V."/>
            <person name="Zambonelli A."/>
            <person name="Martin F.M."/>
        </authorList>
    </citation>
    <scope>NUCLEOTIDE SEQUENCE [LARGE SCALE GENOMIC DNA]</scope>
    <source>
        <strain evidence="3 4">Tbo3840</strain>
    </source>
</reference>
<dbReference type="PROSITE" id="PS50213">
    <property type="entry name" value="FAS1"/>
    <property type="match status" value="2"/>
</dbReference>
<dbReference type="SMART" id="SM00554">
    <property type="entry name" value="FAS1"/>
    <property type="match status" value="2"/>
</dbReference>
<dbReference type="Gene3D" id="2.30.180.10">
    <property type="entry name" value="FAS1 domain"/>
    <property type="match status" value="2"/>
</dbReference>
<feature type="signal peptide" evidence="1">
    <location>
        <begin position="1"/>
        <end position="23"/>
    </location>
</feature>
<dbReference type="SUPFAM" id="SSF82153">
    <property type="entry name" value="FAS1 domain"/>
    <property type="match status" value="2"/>
</dbReference>
<proteinExistence type="predicted"/>
<feature type="chain" id="PRO_5015736881" evidence="1">
    <location>
        <begin position="24"/>
        <end position="327"/>
    </location>
</feature>
<evidence type="ECO:0000313" key="3">
    <source>
        <dbReference type="EMBL" id="PUU83858.1"/>
    </source>
</evidence>
<dbReference type="PANTHER" id="PTHR10900">
    <property type="entry name" value="PERIOSTIN-RELATED"/>
    <property type="match status" value="1"/>
</dbReference>
<keyword evidence="4" id="KW-1185">Reference proteome</keyword>
<dbReference type="AlphaFoldDB" id="A0A2T7A800"/>
<dbReference type="InterPro" id="IPR036378">
    <property type="entry name" value="FAS1_dom_sf"/>
</dbReference>
<dbReference type="Proteomes" id="UP000244722">
    <property type="component" value="Unassembled WGS sequence"/>
</dbReference>
<gene>
    <name evidence="3" type="ORF">B9Z19DRAFT_1060621</name>
</gene>
<dbReference type="GO" id="GO:0000329">
    <property type="term" value="C:fungal-type vacuole membrane"/>
    <property type="evidence" value="ECO:0007669"/>
    <property type="project" value="TreeGrafter"/>
</dbReference>
<organism evidence="3 4">
    <name type="scientific">Tuber borchii</name>
    <name type="common">White truffle</name>
    <dbReference type="NCBI Taxonomy" id="42251"/>
    <lineage>
        <taxon>Eukaryota</taxon>
        <taxon>Fungi</taxon>
        <taxon>Dikarya</taxon>
        <taxon>Ascomycota</taxon>
        <taxon>Pezizomycotina</taxon>
        <taxon>Pezizomycetes</taxon>
        <taxon>Pezizales</taxon>
        <taxon>Tuberaceae</taxon>
        <taxon>Tuber</taxon>
    </lineage>
</organism>
<feature type="domain" description="FAS1" evidence="2">
    <location>
        <begin position="24"/>
        <end position="184"/>
    </location>
</feature>
<feature type="domain" description="FAS1" evidence="2">
    <location>
        <begin position="186"/>
        <end position="318"/>
    </location>
</feature>
<evidence type="ECO:0000256" key="1">
    <source>
        <dbReference type="SAM" id="SignalP"/>
    </source>
</evidence>
<dbReference type="PANTHER" id="PTHR10900:SF77">
    <property type="entry name" value="FI19380P1"/>
    <property type="match status" value="1"/>
</dbReference>
<evidence type="ECO:0000259" key="2">
    <source>
        <dbReference type="PROSITE" id="PS50213"/>
    </source>
</evidence>
<dbReference type="GO" id="GO:0016236">
    <property type="term" value="P:macroautophagy"/>
    <property type="evidence" value="ECO:0007669"/>
    <property type="project" value="TreeGrafter"/>
</dbReference>
<keyword evidence="1" id="KW-0732">Signal</keyword>
<dbReference type="STRING" id="42251.A0A2T7A800"/>
<protein>
    <submittedName>
        <fullName evidence="3">FAS1 domain-containing protein</fullName>
    </submittedName>
</protein>
<dbReference type="EMBL" id="NESQ01000006">
    <property type="protein sequence ID" value="PUU83858.1"/>
    <property type="molecule type" value="Genomic_DNA"/>
</dbReference>
<dbReference type="InterPro" id="IPR000782">
    <property type="entry name" value="FAS1_domain"/>
</dbReference>
<sequence>MKMKSYLPPLFLFLLASVVGIQAQGTISNALAMDGKLSTLLSILNNNPALTQLLDDKSYGQRTFLAPSNTALANYTANLTSSGNTQTLMEAILSYHIMNGSFPASNLTSPGGVAAATFLQNSQYTNLGNGSSGNVVYASQYGSSGESNTPGKLEVFGGVGNSAPIVTTDIRYGNGYVHIVDDLLPLPQTCTGSMGKLSLSSLLVALNNAELSQTLDGTPHVTCFAPTQDAFTAAGSPENKLPKPDLVNALMFHTLGKAMYSPDLKTGASYQTLANQSIKVVRDGGALYLEGDGGGKAKVVMGNVIVKNGVMHVIDQVRLSFSKVGFC</sequence>
<dbReference type="OrthoDB" id="286301at2759"/>
<name>A0A2T7A800_TUBBO</name>
<dbReference type="InterPro" id="IPR050904">
    <property type="entry name" value="Adhesion/Biosynth-related"/>
</dbReference>
<accession>A0A2T7A800</accession>
<evidence type="ECO:0000313" key="4">
    <source>
        <dbReference type="Proteomes" id="UP000244722"/>
    </source>
</evidence>
<dbReference type="Pfam" id="PF02469">
    <property type="entry name" value="Fasciclin"/>
    <property type="match status" value="2"/>
</dbReference>